<organism evidence="1 2">
    <name type="scientific">Actinoplanes octamycinicus</name>
    <dbReference type="NCBI Taxonomy" id="135948"/>
    <lineage>
        <taxon>Bacteria</taxon>
        <taxon>Bacillati</taxon>
        <taxon>Actinomycetota</taxon>
        <taxon>Actinomycetes</taxon>
        <taxon>Micromonosporales</taxon>
        <taxon>Micromonosporaceae</taxon>
        <taxon>Actinoplanes</taxon>
    </lineage>
</organism>
<comment type="caution">
    <text evidence="1">The sequence shown here is derived from an EMBL/GenBank/DDBJ whole genome shotgun (WGS) entry which is preliminary data.</text>
</comment>
<evidence type="ECO:0000313" key="2">
    <source>
        <dbReference type="Proteomes" id="UP000546162"/>
    </source>
</evidence>
<reference evidence="1 2" key="1">
    <citation type="submission" date="2020-08" db="EMBL/GenBank/DDBJ databases">
        <title>Sequencing the genomes of 1000 actinobacteria strains.</title>
        <authorList>
            <person name="Klenk H.-P."/>
        </authorList>
    </citation>
    <scope>NUCLEOTIDE SEQUENCE [LARGE SCALE GENOMIC DNA]</scope>
    <source>
        <strain evidence="1 2">DSM 45809</strain>
    </source>
</reference>
<protein>
    <submittedName>
        <fullName evidence="1">Uncharacterized protein</fullName>
    </submittedName>
</protein>
<keyword evidence="2" id="KW-1185">Reference proteome</keyword>
<sequence length="136" mass="14984">MAGVAQCVSRSCTSGWSDWIHGELWLTPVALVRRRLSLADTMANGIGPTVRAPLPVADAGWFDHYREAIVAEHRTNRFIPFDAIATARLRSGVLNDALRITLRDGTHHRLLWLTKDPAHAILFGALPGLLGARLTR</sequence>
<dbReference type="Proteomes" id="UP000546162">
    <property type="component" value="Unassembled WGS sequence"/>
</dbReference>
<dbReference type="EMBL" id="JACHNB010000001">
    <property type="protein sequence ID" value="MBB4743415.1"/>
    <property type="molecule type" value="Genomic_DNA"/>
</dbReference>
<dbReference type="AlphaFoldDB" id="A0A7W7MB25"/>
<dbReference type="RefSeq" id="WP_185043692.1">
    <property type="nucleotide sequence ID" value="NZ_BAABFG010000005.1"/>
</dbReference>
<accession>A0A7W7MB25</accession>
<proteinExistence type="predicted"/>
<name>A0A7W7MB25_9ACTN</name>
<evidence type="ECO:0000313" key="1">
    <source>
        <dbReference type="EMBL" id="MBB4743415.1"/>
    </source>
</evidence>
<gene>
    <name evidence="1" type="ORF">BJY16_006874</name>
</gene>